<dbReference type="KEGG" id="dov:DSCO28_17100"/>
<evidence type="ECO:0000313" key="2">
    <source>
        <dbReference type="Proteomes" id="UP000425960"/>
    </source>
</evidence>
<proteinExistence type="predicted"/>
<organism evidence="1 2">
    <name type="scientific">Desulfosarcina ovata subsp. sediminis</name>
    <dbReference type="NCBI Taxonomy" id="885957"/>
    <lineage>
        <taxon>Bacteria</taxon>
        <taxon>Pseudomonadati</taxon>
        <taxon>Thermodesulfobacteriota</taxon>
        <taxon>Desulfobacteria</taxon>
        <taxon>Desulfobacterales</taxon>
        <taxon>Desulfosarcinaceae</taxon>
        <taxon>Desulfosarcina</taxon>
    </lineage>
</organism>
<dbReference type="AlphaFoldDB" id="A0A5K7ZID4"/>
<protein>
    <submittedName>
        <fullName evidence="1">Uncharacterized protein</fullName>
    </submittedName>
</protein>
<sequence>MSIFILFISIFLILIQIKLNWLIADPCKTQRFVSTEDTVCYAVKRAYKLKPSQNLYKKLLTEKVILIMLK</sequence>
<reference evidence="1 2" key="1">
    <citation type="submission" date="2019-11" db="EMBL/GenBank/DDBJ databases">
        <title>Comparative genomics of hydrocarbon-degrading Desulfosarcina strains.</title>
        <authorList>
            <person name="Watanabe M."/>
            <person name="Kojima H."/>
            <person name="Fukui M."/>
        </authorList>
    </citation>
    <scope>NUCLEOTIDE SEQUENCE [LARGE SCALE GENOMIC DNA]</scope>
    <source>
        <strain evidence="1 2">28bB2T</strain>
    </source>
</reference>
<dbReference type="EMBL" id="AP021876">
    <property type="protein sequence ID" value="BBO81144.1"/>
    <property type="molecule type" value="Genomic_DNA"/>
</dbReference>
<name>A0A5K7ZID4_9BACT</name>
<evidence type="ECO:0000313" key="1">
    <source>
        <dbReference type="EMBL" id="BBO81144.1"/>
    </source>
</evidence>
<gene>
    <name evidence="1" type="ORF">DSCO28_17100</name>
</gene>
<accession>A0A5K7ZID4</accession>
<dbReference type="Proteomes" id="UP000425960">
    <property type="component" value="Chromosome"/>
</dbReference>